<name>A0A2A2JUQ5_9BILA</name>
<gene>
    <name evidence="1" type="ORF">WR25_13040</name>
</gene>
<accession>A0A2A2JUQ5</accession>
<sequence>MPFFVNTNRIYSELETPSCRYIVDFNIYNMDNLSNVSFMSHILFMEVPCCEHNDMHICTLNTDRWAAGNLYSINIIMQLVEHADENGTFDLVFPSTTMRFANQTDALVEFTAIVARLSQVSTIKTIDLDTPTVWTWNGLSRLLAQQEGLMICDRVNLVVGLERNYLEDYLTGEADALWKRIFKRGEN</sequence>
<dbReference type="Proteomes" id="UP000218231">
    <property type="component" value="Unassembled WGS sequence"/>
</dbReference>
<protein>
    <submittedName>
        <fullName evidence="1">Uncharacterized protein</fullName>
    </submittedName>
</protein>
<proteinExistence type="predicted"/>
<comment type="caution">
    <text evidence="1">The sequence shown here is derived from an EMBL/GenBank/DDBJ whole genome shotgun (WGS) entry which is preliminary data.</text>
</comment>
<dbReference type="AlphaFoldDB" id="A0A2A2JUQ5"/>
<dbReference type="EMBL" id="LIAE01010213">
    <property type="protein sequence ID" value="PAV65309.1"/>
    <property type="molecule type" value="Genomic_DNA"/>
</dbReference>
<evidence type="ECO:0000313" key="2">
    <source>
        <dbReference type="Proteomes" id="UP000218231"/>
    </source>
</evidence>
<keyword evidence="2" id="KW-1185">Reference proteome</keyword>
<reference evidence="1 2" key="1">
    <citation type="journal article" date="2017" name="Curr. Biol.">
        <title>Genome architecture and evolution of a unichromosomal asexual nematode.</title>
        <authorList>
            <person name="Fradin H."/>
            <person name="Zegar C."/>
            <person name="Gutwein M."/>
            <person name="Lucas J."/>
            <person name="Kovtun M."/>
            <person name="Corcoran D."/>
            <person name="Baugh L.R."/>
            <person name="Kiontke K."/>
            <person name="Gunsalus K."/>
            <person name="Fitch D.H."/>
            <person name="Piano F."/>
        </authorList>
    </citation>
    <scope>NUCLEOTIDE SEQUENCE [LARGE SCALE GENOMIC DNA]</scope>
    <source>
        <strain evidence="1">PF1309</strain>
    </source>
</reference>
<evidence type="ECO:0000313" key="1">
    <source>
        <dbReference type="EMBL" id="PAV65309.1"/>
    </source>
</evidence>
<organism evidence="1 2">
    <name type="scientific">Diploscapter pachys</name>
    <dbReference type="NCBI Taxonomy" id="2018661"/>
    <lineage>
        <taxon>Eukaryota</taxon>
        <taxon>Metazoa</taxon>
        <taxon>Ecdysozoa</taxon>
        <taxon>Nematoda</taxon>
        <taxon>Chromadorea</taxon>
        <taxon>Rhabditida</taxon>
        <taxon>Rhabditina</taxon>
        <taxon>Rhabditomorpha</taxon>
        <taxon>Rhabditoidea</taxon>
        <taxon>Rhabditidae</taxon>
        <taxon>Diploscapter</taxon>
    </lineage>
</organism>